<sequence length="414" mass="47305">MSEACRLCRNDRDLQQSHIIPRFVIKWLKQSGATPFLRGAEDPDTRIQDKKEQLLCSECEQRLGDWEQRFASHIFYPVIRQQTTEFEYDTWLQQFAMSLAWRVLVSSFTDFDAWSSEEQAALEAAEQDWRAILNGDQPLTTATRSHHIILMGETESVHGDVPEDWEFYAARGIDATVVTVNDGIHIYTKFPQMYFLSCVDPPTVDGLDRTHIARSGTIQTPQMVHSPWSNIPFRRAEAITENKASPREREKIKEHIQEHPNRLTDSKTIETFRRKFDRSGRGRHDPTPHLDDDECPVCTTNHRVVDALPPRPLTRTAVDSLTDAADIVFAKGLFISLDDTDDDTPDETGTIVLATPDATRVITLLDPGWVVDREIDHIDTVDPTDFGQAIWDLVRDEHATLMDNHAPGRDYTID</sequence>
<dbReference type="OrthoDB" id="275730at2157"/>
<geneLocation type="plasmid" evidence="3">
    <name>pmbla003601</name>
</geneLocation>
<dbReference type="RefSeq" id="WP_157687679.1">
    <property type="nucleotide sequence ID" value="NZ_CP034344.1"/>
</dbReference>
<proteinExistence type="predicted"/>
<evidence type="ECO:0000313" key="2">
    <source>
        <dbReference type="EMBL" id="QGX93401.1"/>
    </source>
</evidence>
<evidence type="ECO:0000313" key="3">
    <source>
        <dbReference type="Proteomes" id="UP000428325"/>
    </source>
</evidence>
<evidence type="ECO:0000259" key="1">
    <source>
        <dbReference type="Pfam" id="PF25912"/>
    </source>
</evidence>
<organism evidence="2 3">
    <name type="scientific">Haloplanus rallus</name>
    <dbReference type="NCBI Taxonomy" id="1816183"/>
    <lineage>
        <taxon>Archaea</taxon>
        <taxon>Methanobacteriati</taxon>
        <taxon>Methanobacteriota</taxon>
        <taxon>Stenosarchaea group</taxon>
        <taxon>Halobacteria</taxon>
        <taxon>Halobacteriales</taxon>
        <taxon>Haloferacaceae</taxon>
        <taxon>Haloplanus</taxon>
    </lineage>
</organism>
<dbReference type="Pfam" id="PF25912">
    <property type="entry name" value="DUF7964"/>
    <property type="match status" value="1"/>
</dbReference>
<dbReference type="AlphaFoldDB" id="A0A6B9F4S7"/>
<reference evidence="2 3" key="1">
    <citation type="submission" date="2018-12" db="EMBL/GenBank/DDBJ databases">
        <title>Complete genome sequence of Haloplanus rallus MBLA0036.</title>
        <authorList>
            <person name="Nam Y.-d."/>
            <person name="Kang J."/>
            <person name="Chung W.-H."/>
            <person name="Park Y.S."/>
        </authorList>
    </citation>
    <scope>NUCLEOTIDE SEQUENCE [LARGE SCALE GENOMIC DNA]</scope>
    <source>
        <strain evidence="2 3">MBLA0036</strain>
        <plasmid evidence="3">pmbla003601</plasmid>
    </source>
</reference>
<accession>A0A6B9F4S7</accession>
<dbReference type="KEGG" id="hra:EI982_00740"/>
<keyword evidence="3" id="KW-1185">Reference proteome</keyword>
<gene>
    <name evidence="2" type="ORF">EI982_00740</name>
</gene>
<dbReference type="Proteomes" id="UP000428325">
    <property type="component" value="Plasmid pMBLA003601"/>
</dbReference>
<dbReference type="EMBL" id="CP034344">
    <property type="protein sequence ID" value="QGX93401.1"/>
    <property type="molecule type" value="Genomic_DNA"/>
</dbReference>
<name>A0A6B9F4S7_9EURY</name>
<keyword evidence="2" id="KW-0614">Plasmid</keyword>
<dbReference type="InterPro" id="IPR058270">
    <property type="entry name" value="DUF7964"/>
</dbReference>
<dbReference type="GeneID" id="43368025"/>
<feature type="domain" description="DUF7964" evidence="1">
    <location>
        <begin position="304"/>
        <end position="396"/>
    </location>
</feature>
<protein>
    <recommendedName>
        <fullName evidence="1">DUF7964 domain-containing protein</fullName>
    </recommendedName>
</protein>